<proteinExistence type="predicted"/>
<organism evidence="3 6">
    <name type="scientific">Didymodactylos carnosus</name>
    <dbReference type="NCBI Taxonomy" id="1234261"/>
    <lineage>
        <taxon>Eukaryota</taxon>
        <taxon>Metazoa</taxon>
        <taxon>Spiralia</taxon>
        <taxon>Gnathifera</taxon>
        <taxon>Rotifera</taxon>
        <taxon>Eurotatoria</taxon>
        <taxon>Bdelloidea</taxon>
        <taxon>Philodinida</taxon>
        <taxon>Philodinidae</taxon>
        <taxon>Didymodactylos</taxon>
    </lineage>
</organism>
<dbReference type="Proteomes" id="UP000681722">
    <property type="component" value="Unassembled WGS sequence"/>
</dbReference>
<comment type="caution">
    <text evidence="3">The sequence shown here is derived from an EMBL/GenBank/DDBJ whole genome shotgun (WGS) entry which is preliminary data.</text>
</comment>
<dbReference type="EMBL" id="CAJNOQ010000567">
    <property type="protein sequence ID" value="CAF0815424.1"/>
    <property type="molecule type" value="Genomic_DNA"/>
</dbReference>
<dbReference type="AlphaFoldDB" id="A0A813TRI9"/>
<keyword evidence="6" id="KW-1185">Reference proteome</keyword>
<sequence>MLSFTQVVFITTSSLESILPSDQAQHLSAIYRLSSDNEPIHSFIGLSKRRIDSNSRVALPLFRGSNLGIFVRKRPSDHSMRRRIETRSQSDDSTTFGDEIDHFNDVYLENQRRHEYDDSAGPMFG</sequence>
<dbReference type="Proteomes" id="UP000663829">
    <property type="component" value="Unassembled WGS sequence"/>
</dbReference>
<name>A0A813TRI9_9BILA</name>
<dbReference type="EMBL" id="CAJOBA010000074">
    <property type="protein sequence ID" value="CAF3501259.1"/>
    <property type="molecule type" value="Genomic_DNA"/>
</dbReference>
<evidence type="ECO:0000313" key="4">
    <source>
        <dbReference type="EMBL" id="CAF3501259.1"/>
    </source>
</evidence>
<accession>A0A813TRI9</accession>
<feature type="region of interest" description="Disordered" evidence="1">
    <location>
        <begin position="78"/>
        <end position="98"/>
    </location>
</feature>
<evidence type="ECO:0000313" key="2">
    <source>
        <dbReference type="EMBL" id="CAF0727251.1"/>
    </source>
</evidence>
<dbReference type="EMBL" id="CAJNOK010000074">
    <property type="protein sequence ID" value="CAF0727251.1"/>
    <property type="molecule type" value="Genomic_DNA"/>
</dbReference>
<dbReference type="OrthoDB" id="9974143at2759"/>
<reference evidence="3" key="1">
    <citation type="submission" date="2021-02" db="EMBL/GenBank/DDBJ databases">
        <authorList>
            <person name="Nowell W R."/>
        </authorList>
    </citation>
    <scope>NUCLEOTIDE SEQUENCE</scope>
</reference>
<dbReference type="Proteomes" id="UP000677228">
    <property type="component" value="Unassembled WGS sequence"/>
</dbReference>
<evidence type="ECO:0000256" key="1">
    <source>
        <dbReference type="SAM" id="MobiDB-lite"/>
    </source>
</evidence>
<dbReference type="EMBL" id="CAJOBC010000567">
    <property type="protein sequence ID" value="CAF3601478.1"/>
    <property type="molecule type" value="Genomic_DNA"/>
</dbReference>
<evidence type="ECO:0000313" key="6">
    <source>
        <dbReference type="Proteomes" id="UP000663829"/>
    </source>
</evidence>
<feature type="compositionally biased region" description="Basic and acidic residues" evidence="1">
    <location>
        <begin position="78"/>
        <end position="90"/>
    </location>
</feature>
<dbReference type="Proteomes" id="UP000682733">
    <property type="component" value="Unassembled WGS sequence"/>
</dbReference>
<evidence type="ECO:0000313" key="3">
    <source>
        <dbReference type="EMBL" id="CAF0815424.1"/>
    </source>
</evidence>
<evidence type="ECO:0000313" key="5">
    <source>
        <dbReference type="EMBL" id="CAF3601478.1"/>
    </source>
</evidence>
<protein>
    <submittedName>
        <fullName evidence="3">Uncharacterized protein</fullName>
    </submittedName>
</protein>
<gene>
    <name evidence="3" type="ORF">GPM918_LOCUS4260</name>
    <name evidence="2" type="ORF">OVA965_LOCUS527</name>
    <name evidence="5" type="ORF">SRO942_LOCUS4261</name>
    <name evidence="4" type="ORF">TMI583_LOCUS527</name>
</gene>